<dbReference type="OrthoDB" id="6516771at2759"/>
<keyword evidence="3" id="KW-1185">Reference proteome</keyword>
<reference evidence="1" key="1">
    <citation type="submission" date="2021-02" db="EMBL/GenBank/DDBJ databases">
        <authorList>
            <person name="Nowell W R."/>
        </authorList>
    </citation>
    <scope>NUCLEOTIDE SEQUENCE</scope>
</reference>
<sequence length="666" mass="76636">MWSRWTLRRKRLKVLSDLCHERDSTLLQKFYGVIHSQQYENGTTISTNNEVEEHINDDNDSTGSPTTGIETREWYSEQNQLPTEEVIEETILNQESSLVTESLTTKKAISKIDIAIALIILKSRHKLSQKAIDDFCLMLHVLKVQLCPRSYRAAKRLVERRSIANLLVKQKSLCPQCGKSSSSITNCDDGTCSLNEGYIEKPLTYLQFPIEQQIREILLTEKKITFPSLHLTPHDDDKQNFTCSSDSGIETRSNGTTPLDFIKDITDGRCYRQILREETGPFISLIMNGDGVQVSNSSNNSLWIFTLIINEINRSFRFKMKNVIVAAIWSGKRKPNKQQIAEVIKSITVQLQALECTNEYTLHNGDSIQLKTFLLGVSCDKPAQSLIQNLTEYNGAFGCGKCHLQGELVLSGANEYHTIRVFPLPSPPELQPELRTNVTYDAIMQIIEEQEQCLDKKTSEEKAQDAVARHGHLGLFALRNLKYMDFGKSILFDSLHNLYHGVFERQLGLWFNPEYRNEEWSSRSQINKITENLEKYRYPSTTARAPRTFLDYHRFKANEQRMVLLFGFLSFKNVLKKPYYDHLLLLVVAAHIAESKHLIENQIDEVHLLLREFLDLFPHLYSTRHNVQNIHTLHHLHQSIADYGQLSNYSTFNFEGVLGKKCVFLR</sequence>
<dbReference type="PANTHER" id="PTHR46579">
    <property type="entry name" value="F5/8 TYPE C DOMAIN-CONTAINING PROTEIN-RELATED"/>
    <property type="match status" value="1"/>
</dbReference>
<dbReference type="PANTHER" id="PTHR46579:SF1">
    <property type="entry name" value="F5_8 TYPE C DOMAIN-CONTAINING PROTEIN"/>
    <property type="match status" value="1"/>
</dbReference>
<dbReference type="Proteomes" id="UP000663829">
    <property type="component" value="Unassembled WGS sequence"/>
</dbReference>
<name>A0A814Y7H6_9BILA</name>
<protein>
    <submittedName>
        <fullName evidence="1">Uncharacterized protein</fullName>
    </submittedName>
</protein>
<evidence type="ECO:0000313" key="3">
    <source>
        <dbReference type="Proteomes" id="UP000663829"/>
    </source>
</evidence>
<gene>
    <name evidence="1" type="ORF">GPM918_LOCUS24916</name>
    <name evidence="2" type="ORF">SRO942_LOCUS24919</name>
</gene>
<organism evidence="1 3">
    <name type="scientific">Didymodactylos carnosus</name>
    <dbReference type="NCBI Taxonomy" id="1234261"/>
    <lineage>
        <taxon>Eukaryota</taxon>
        <taxon>Metazoa</taxon>
        <taxon>Spiralia</taxon>
        <taxon>Gnathifera</taxon>
        <taxon>Rotifera</taxon>
        <taxon>Eurotatoria</taxon>
        <taxon>Bdelloidea</taxon>
        <taxon>Philodinida</taxon>
        <taxon>Philodinidae</taxon>
        <taxon>Didymodactylos</taxon>
    </lineage>
</organism>
<evidence type="ECO:0000313" key="1">
    <source>
        <dbReference type="EMBL" id="CAF1225706.1"/>
    </source>
</evidence>
<dbReference type="EMBL" id="CAJOBC010009464">
    <property type="protein sequence ID" value="CAF3988619.1"/>
    <property type="molecule type" value="Genomic_DNA"/>
</dbReference>
<dbReference type="AlphaFoldDB" id="A0A814Y7H6"/>
<dbReference type="EMBL" id="CAJNOQ010009461">
    <property type="protein sequence ID" value="CAF1225706.1"/>
    <property type="molecule type" value="Genomic_DNA"/>
</dbReference>
<accession>A0A814Y7H6</accession>
<proteinExistence type="predicted"/>
<evidence type="ECO:0000313" key="2">
    <source>
        <dbReference type="EMBL" id="CAF3988619.1"/>
    </source>
</evidence>
<comment type="caution">
    <text evidence="1">The sequence shown here is derived from an EMBL/GenBank/DDBJ whole genome shotgun (WGS) entry which is preliminary data.</text>
</comment>
<dbReference type="Proteomes" id="UP000681722">
    <property type="component" value="Unassembled WGS sequence"/>
</dbReference>